<organism evidence="1 2">
    <name type="scientific">Priapulus caudatus</name>
    <name type="common">Priapulid worm</name>
    <dbReference type="NCBI Taxonomy" id="37621"/>
    <lineage>
        <taxon>Eukaryota</taxon>
        <taxon>Metazoa</taxon>
        <taxon>Ecdysozoa</taxon>
        <taxon>Scalidophora</taxon>
        <taxon>Priapulida</taxon>
        <taxon>Priapulimorpha</taxon>
        <taxon>Priapulimorphida</taxon>
        <taxon>Priapulidae</taxon>
        <taxon>Priapulus</taxon>
    </lineage>
</organism>
<protein>
    <submittedName>
        <fullName evidence="2">Uncharacterized protein LOC106805622</fullName>
    </submittedName>
</protein>
<keyword evidence="1" id="KW-1185">Reference proteome</keyword>
<reference evidence="2" key="1">
    <citation type="submission" date="2025-08" db="UniProtKB">
        <authorList>
            <consortium name="RefSeq"/>
        </authorList>
    </citation>
    <scope>IDENTIFICATION</scope>
</reference>
<dbReference type="RefSeq" id="XP_014662793.1">
    <property type="nucleotide sequence ID" value="XM_014807307.1"/>
</dbReference>
<proteinExistence type="predicted"/>
<evidence type="ECO:0000313" key="1">
    <source>
        <dbReference type="Proteomes" id="UP000695022"/>
    </source>
</evidence>
<sequence>MYEDLNQDWGAFAGGHVLPTVRSRRAEHVPVISSTHCFQRHPADHHGSLAGYSNEIRDPLNLLDKPGPDVTAASATTADSGQTYGRTALCSATSRLCAAAADREACLHVTRERETAHCQLIADDFIQIAMEGEVSPPATGSCTYVDNHGLPSISNVFMS</sequence>
<evidence type="ECO:0000313" key="2">
    <source>
        <dbReference type="RefSeq" id="XP_014662793.1"/>
    </source>
</evidence>
<dbReference type="GeneID" id="106805622"/>
<accession>A0ABM1DS72</accession>
<gene>
    <name evidence="2" type="primary">LOC106805622</name>
</gene>
<name>A0ABM1DS72_PRICU</name>
<dbReference type="Proteomes" id="UP000695022">
    <property type="component" value="Unplaced"/>
</dbReference>